<dbReference type="SUPFAM" id="SSF54001">
    <property type="entry name" value="Cysteine proteinases"/>
    <property type="match status" value="1"/>
</dbReference>
<dbReference type="PANTHER" id="PTHR30094">
    <property type="entry name" value="BIFUNCTIONAL GLUTATHIONYLSPERMIDINE SYNTHETASE/AMIDASE-RELATED"/>
    <property type="match status" value="1"/>
</dbReference>
<dbReference type="GO" id="GO:0016874">
    <property type="term" value="F:ligase activity"/>
    <property type="evidence" value="ECO:0007669"/>
    <property type="project" value="TreeGrafter"/>
</dbReference>
<proteinExistence type="predicted"/>
<accession>A0A6C0M0X0</accession>
<dbReference type="InterPro" id="IPR051705">
    <property type="entry name" value="Gsp_Synthetase/Amidase"/>
</dbReference>
<sequence length="155" mass="17873">MVNIYVKSDRTALSKTYKTDAGIPFECVEFVRRYFNQMHGLTFPSVVDATDMFYRIHALVPLKWGPEPVRLQTHIYPYVKPALYYLRPGTMLFWEPKPTDKLKYGHVALVVEADAEHVVVAQQNRTPPVQEYNTRELFNAINAFNSAYLGIKTVS</sequence>
<dbReference type="EMBL" id="MN740632">
    <property type="protein sequence ID" value="QHU36173.1"/>
    <property type="molecule type" value="Genomic_DNA"/>
</dbReference>
<dbReference type="Pfam" id="PF05257">
    <property type="entry name" value="CHAP"/>
    <property type="match status" value="1"/>
</dbReference>
<protein>
    <recommendedName>
        <fullName evidence="1">Peptidase C51 domain-containing protein</fullName>
    </recommendedName>
</protein>
<dbReference type="Gene3D" id="3.90.1720.10">
    <property type="entry name" value="endopeptidase domain like (from Nostoc punctiforme)"/>
    <property type="match status" value="1"/>
</dbReference>
<evidence type="ECO:0000259" key="1">
    <source>
        <dbReference type="Pfam" id="PF05257"/>
    </source>
</evidence>
<feature type="domain" description="Peptidase C51" evidence="1">
    <location>
        <begin position="22"/>
        <end position="124"/>
    </location>
</feature>
<evidence type="ECO:0000313" key="2">
    <source>
        <dbReference type="EMBL" id="QHU36173.1"/>
    </source>
</evidence>
<dbReference type="InterPro" id="IPR007921">
    <property type="entry name" value="CHAP_dom"/>
</dbReference>
<dbReference type="AlphaFoldDB" id="A0A6C0M0X0"/>
<dbReference type="InterPro" id="IPR038765">
    <property type="entry name" value="Papain-like_cys_pep_sf"/>
</dbReference>
<dbReference type="PANTHER" id="PTHR30094:SF0">
    <property type="entry name" value="BIFUNCTIONAL GLUTATHIONYLSPERMIDINE SYNTHETASE_AMIDASE-RELATED"/>
    <property type="match status" value="1"/>
</dbReference>
<organism evidence="2">
    <name type="scientific">viral metagenome</name>
    <dbReference type="NCBI Taxonomy" id="1070528"/>
    <lineage>
        <taxon>unclassified sequences</taxon>
        <taxon>metagenomes</taxon>
        <taxon>organismal metagenomes</taxon>
    </lineage>
</organism>
<reference evidence="2" key="1">
    <citation type="journal article" date="2020" name="Nature">
        <title>Giant virus diversity and host interactions through global metagenomics.</title>
        <authorList>
            <person name="Schulz F."/>
            <person name="Roux S."/>
            <person name="Paez-Espino D."/>
            <person name="Jungbluth S."/>
            <person name="Walsh D.A."/>
            <person name="Denef V.J."/>
            <person name="McMahon K.D."/>
            <person name="Konstantinidis K.T."/>
            <person name="Eloe-Fadrosh E.A."/>
            <person name="Kyrpides N.C."/>
            <person name="Woyke T."/>
        </authorList>
    </citation>
    <scope>NUCLEOTIDE SEQUENCE</scope>
    <source>
        <strain evidence="2">GVMAG-S-1035124-57</strain>
    </source>
</reference>
<name>A0A6C0M0X0_9ZZZZ</name>